<name>A0A5N4ABN5_PHOPY</name>
<sequence>MKTHQPQHDYATGVRVEVVKMMAPRNSTPIIEREVVSIYQVKLERVLGVTVSNNAALDSDTNSETVAYPAGIRYE</sequence>
<organism evidence="1 2">
    <name type="scientific">Photinus pyralis</name>
    <name type="common">Common eastern firefly</name>
    <name type="synonym">Lampyris pyralis</name>
    <dbReference type="NCBI Taxonomy" id="7054"/>
    <lineage>
        <taxon>Eukaryota</taxon>
        <taxon>Metazoa</taxon>
        <taxon>Ecdysozoa</taxon>
        <taxon>Arthropoda</taxon>
        <taxon>Hexapoda</taxon>
        <taxon>Insecta</taxon>
        <taxon>Pterygota</taxon>
        <taxon>Neoptera</taxon>
        <taxon>Endopterygota</taxon>
        <taxon>Coleoptera</taxon>
        <taxon>Polyphaga</taxon>
        <taxon>Elateriformia</taxon>
        <taxon>Elateroidea</taxon>
        <taxon>Lampyridae</taxon>
        <taxon>Lampyrinae</taxon>
        <taxon>Photinus</taxon>
    </lineage>
</organism>
<gene>
    <name evidence="1" type="ORF">PPYR_11575</name>
</gene>
<proteinExistence type="predicted"/>
<reference evidence="1 2" key="1">
    <citation type="journal article" date="2018" name="Elife">
        <title>Firefly genomes illuminate parallel origins of bioluminescence in beetles.</title>
        <authorList>
            <person name="Fallon T.R."/>
            <person name="Lower S.E."/>
            <person name="Chang C.H."/>
            <person name="Bessho-Uehara M."/>
            <person name="Martin G.J."/>
            <person name="Bewick A.J."/>
            <person name="Behringer M."/>
            <person name="Debat H.J."/>
            <person name="Wong I."/>
            <person name="Day J.C."/>
            <person name="Suvorov A."/>
            <person name="Silva C.J."/>
            <person name="Stanger-Hall K.F."/>
            <person name="Hall D.W."/>
            <person name="Schmitz R.J."/>
            <person name="Nelson D.R."/>
            <person name="Lewis S.M."/>
            <person name="Shigenobu S."/>
            <person name="Bybee S.M."/>
            <person name="Larracuente A.M."/>
            <person name="Oba Y."/>
            <person name="Weng J.K."/>
        </authorList>
    </citation>
    <scope>NUCLEOTIDE SEQUENCE [LARGE SCALE GENOMIC DNA]</scope>
    <source>
        <strain evidence="1">1611_PpyrPB1</strain>
        <tissue evidence="1">Whole body</tissue>
    </source>
</reference>
<keyword evidence="2" id="KW-1185">Reference proteome</keyword>
<protein>
    <submittedName>
        <fullName evidence="1">Uncharacterized protein</fullName>
    </submittedName>
</protein>
<evidence type="ECO:0000313" key="1">
    <source>
        <dbReference type="EMBL" id="KAB0794736.1"/>
    </source>
</evidence>
<comment type="caution">
    <text evidence="1">The sequence shown here is derived from an EMBL/GenBank/DDBJ whole genome shotgun (WGS) entry which is preliminary data.</text>
</comment>
<accession>A0A5N4ABN5</accession>
<dbReference type="InParanoid" id="A0A5N4ABN5"/>
<dbReference type="AlphaFoldDB" id="A0A5N4ABN5"/>
<dbReference type="Proteomes" id="UP000327044">
    <property type="component" value="Unassembled WGS sequence"/>
</dbReference>
<evidence type="ECO:0000313" key="2">
    <source>
        <dbReference type="Proteomes" id="UP000327044"/>
    </source>
</evidence>
<dbReference type="EMBL" id="VVIM01000008">
    <property type="protein sequence ID" value="KAB0794736.1"/>
    <property type="molecule type" value="Genomic_DNA"/>
</dbReference>